<dbReference type="HOGENOM" id="CLU_2602353_0_0_7"/>
<evidence type="ECO:0000313" key="2">
    <source>
        <dbReference type="Proteomes" id="UP000000448"/>
    </source>
</evidence>
<keyword evidence="2" id="KW-1185">Reference proteome</keyword>
<dbReference type="STRING" id="598659.NAMH_0234"/>
<sequence length="79" mass="8999">MSLIGQVTLINQNMHVASAMAADNVAREQISKETQKIINEEKELKVKEVRPVEEAEKILAEDDSKEEIERESKHLDLRA</sequence>
<dbReference type="OrthoDB" id="5373126at2"/>
<dbReference type="AlphaFoldDB" id="B9L7Q0"/>
<accession>B9L7Q0</accession>
<dbReference type="Proteomes" id="UP000000448">
    <property type="component" value="Chromosome"/>
</dbReference>
<organism evidence="1 2">
    <name type="scientific">Nautilia profundicola (strain ATCC BAA-1463 / DSM 18972 / AmH)</name>
    <dbReference type="NCBI Taxonomy" id="598659"/>
    <lineage>
        <taxon>Bacteria</taxon>
        <taxon>Pseudomonadati</taxon>
        <taxon>Campylobacterota</taxon>
        <taxon>Epsilonproteobacteria</taxon>
        <taxon>Nautiliales</taxon>
        <taxon>Nautiliaceae</taxon>
        <taxon>Nautilia</taxon>
    </lineage>
</organism>
<gene>
    <name evidence="1" type="ordered locus">NAMH_0234</name>
</gene>
<reference evidence="1 2" key="1">
    <citation type="journal article" date="2009" name="PLoS Genet.">
        <title>Adaptations to submarine hydrothermal environments exemplified by the genome of Nautilia profundicola.</title>
        <authorList>
            <person name="Campbell B.J."/>
            <person name="Smith J.L."/>
            <person name="Hanson T.E."/>
            <person name="Klotz M.G."/>
            <person name="Stein L.Y."/>
            <person name="Lee C.K."/>
            <person name="Wu D."/>
            <person name="Robinson J.M."/>
            <person name="Khouri H.M."/>
            <person name="Eisen J.A."/>
            <person name="Cary S.C."/>
        </authorList>
    </citation>
    <scope>NUCLEOTIDE SEQUENCE [LARGE SCALE GENOMIC DNA]</scope>
    <source>
        <strain evidence="2">ATCC BAA-1463 / DSM 18972 / AmH</strain>
    </source>
</reference>
<protein>
    <submittedName>
        <fullName evidence="1">Uncharacterized protein</fullName>
    </submittedName>
</protein>
<name>B9L7Q0_NAUPA</name>
<dbReference type="EMBL" id="CP001279">
    <property type="protein sequence ID" value="ACM92950.1"/>
    <property type="molecule type" value="Genomic_DNA"/>
</dbReference>
<dbReference type="KEGG" id="nam:NAMH_0234"/>
<dbReference type="RefSeq" id="WP_015902002.1">
    <property type="nucleotide sequence ID" value="NC_012115.1"/>
</dbReference>
<evidence type="ECO:0000313" key="1">
    <source>
        <dbReference type="EMBL" id="ACM92950.1"/>
    </source>
</evidence>
<proteinExistence type="predicted"/>